<accession>A0A937AIS8</accession>
<comment type="caution">
    <text evidence="1">The sequence shown here is derived from an EMBL/GenBank/DDBJ whole genome shotgun (WGS) entry which is preliminary data.</text>
</comment>
<dbReference type="EMBL" id="SEOL01000001">
    <property type="protein sequence ID" value="MBL0848497.1"/>
    <property type="molecule type" value="Genomic_DNA"/>
</dbReference>
<protein>
    <submittedName>
        <fullName evidence="1">Uncharacterized protein</fullName>
    </submittedName>
</protein>
<proteinExistence type="predicted"/>
<gene>
    <name evidence="1" type="ORF">EU981_00090</name>
</gene>
<reference evidence="1" key="1">
    <citation type="submission" date="2019-02" db="EMBL/GenBank/DDBJ databases">
        <title>A novel Candidatus Liberibacter species associated with the New Zealand native fuchsia psyllid, Ctenarytaina fuchsiae.</title>
        <authorList>
            <person name="Thompson S.M."/>
            <person name="Jorgensen N."/>
            <person name="David C."/>
            <person name="Bulman S.R."/>
            <person name="Smith G.R."/>
        </authorList>
    </citation>
    <scope>NUCLEOTIDE SEQUENCE</scope>
    <source>
        <strain evidence="1">Oxford</strain>
    </source>
</reference>
<dbReference type="Proteomes" id="UP000736856">
    <property type="component" value="Unassembled WGS sequence"/>
</dbReference>
<evidence type="ECO:0000313" key="2">
    <source>
        <dbReference type="Proteomes" id="UP000736856"/>
    </source>
</evidence>
<organism evidence="1 2">
    <name type="scientific">Candidatus Liberibacter ctenarytainae</name>
    <dbReference type="NCBI Taxonomy" id="2020335"/>
    <lineage>
        <taxon>Bacteria</taxon>
        <taxon>Pseudomonadati</taxon>
        <taxon>Pseudomonadota</taxon>
        <taxon>Alphaproteobacteria</taxon>
        <taxon>Hyphomicrobiales</taxon>
        <taxon>Rhizobiaceae</taxon>
        <taxon>Liberibacter</taxon>
    </lineage>
</organism>
<evidence type="ECO:0000313" key="1">
    <source>
        <dbReference type="EMBL" id="MBL0848497.1"/>
    </source>
</evidence>
<sequence>MTRFRESKKLSRLISLQECFKKNAERNLANTICQRNEVKLLREELVEAIISTSFTNPFLGVHYSNYYQELSINDKKMADLQCIQEKKLLSKQVKIDRLTKIKEEICMIEEREYEDENNQDNIDVRISFNTAFHKFISS</sequence>
<dbReference type="AlphaFoldDB" id="A0A937AIS8"/>
<name>A0A937AIS8_9HYPH</name>